<accession>A0A1Z3HH63</accession>
<dbReference type="EMBL" id="CP021983">
    <property type="protein sequence ID" value="ASC69588.1"/>
    <property type="molecule type" value="Genomic_DNA"/>
</dbReference>
<sequence>MVAHPQASPLDIIAYPDSNELIGSQRANDALVAIPEIQGWVSPRLGIRFDLTADTLAIYGPNGDRFLTSVELAQARDHAQQQVEAERQRADRLAQRLRALGIDPDQV</sequence>
<dbReference type="PANTHER" id="PTHR33352">
    <property type="entry name" value="SLR1095 PROTEIN"/>
    <property type="match status" value="1"/>
</dbReference>
<dbReference type="PANTHER" id="PTHR33352:SF2">
    <property type="entry name" value="SLL0995 PROTEIN"/>
    <property type="match status" value="1"/>
</dbReference>
<evidence type="ECO:0008006" key="3">
    <source>
        <dbReference type="Google" id="ProtNLM"/>
    </source>
</evidence>
<dbReference type="KEGG" id="hhg:XM38_005150"/>
<protein>
    <recommendedName>
        <fullName evidence="3">Uma2 family endonuclease</fullName>
    </recommendedName>
</protein>
<evidence type="ECO:0000313" key="2">
    <source>
        <dbReference type="Proteomes" id="UP000191901"/>
    </source>
</evidence>
<name>A0A1Z3HH63_9CYAN</name>
<dbReference type="RefSeq" id="WP_187329242.1">
    <property type="nucleotide sequence ID" value="NZ_CP021983.2"/>
</dbReference>
<reference evidence="1 2" key="1">
    <citation type="journal article" date="2016" name="Biochim. Biophys. Acta">
        <title>Characterization of red-shifted phycobilisomes isolated from the chlorophyll f-containing cyanobacterium Halomicronema hongdechloris.</title>
        <authorList>
            <person name="Li Y."/>
            <person name="Lin Y."/>
            <person name="Garvey C.J."/>
            <person name="Birch D."/>
            <person name="Corkery R.W."/>
            <person name="Loughlin P.C."/>
            <person name="Scheer H."/>
            <person name="Willows R.D."/>
            <person name="Chen M."/>
        </authorList>
    </citation>
    <scope>NUCLEOTIDE SEQUENCE [LARGE SCALE GENOMIC DNA]</scope>
    <source>
        <strain evidence="1 2">C2206</strain>
    </source>
</reference>
<dbReference type="Proteomes" id="UP000191901">
    <property type="component" value="Chromosome"/>
</dbReference>
<organism evidence="1 2">
    <name type="scientific">Halomicronema hongdechloris C2206</name>
    <dbReference type="NCBI Taxonomy" id="1641165"/>
    <lineage>
        <taxon>Bacteria</taxon>
        <taxon>Bacillati</taxon>
        <taxon>Cyanobacteriota</taxon>
        <taxon>Cyanophyceae</taxon>
        <taxon>Nodosilineales</taxon>
        <taxon>Nodosilineaceae</taxon>
        <taxon>Halomicronema</taxon>
    </lineage>
</organism>
<dbReference type="AlphaFoldDB" id="A0A1Z3HH63"/>
<evidence type="ECO:0000313" key="1">
    <source>
        <dbReference type="EMBL" id="ASC69588.1"/>
    </source>
</evidence>
<gene>
    <name evidence="1" type="ORF">XM38_005150</name>
</gene>
<keyword evidence="2" id="KW-1185">Reference proteome</keyword>
<proteinExistence type="predicted"/>